<sequence>MANLVSPMAHLHNPHAFSPPPPPPPPTTSSLSLPKTLTPRAQRSKSNHPPPQPNFSIPSKDQWNLQKRVKEAIEVLDMMHAQGLPPDRTLFCILLKMCSENLDFSSGLLIHDKIRVLDLETDIMVANKLMDFYAKCGRLLLARRLFNKMREKNTVSWTTLISAYYQSGQPHRALKLFDEMKRVKALPNVFTYTVAFNACSKVGDLERGRKLHRELIEQELESDEFIGSALIDMYGKCRSIDDALKVFDEMKEPSLVACTAMIDSYNLNGKGKEAMALIRRILSSGLSLEAIKELGFSCMIRACSHEMALKQGQEIHAQLIKTGFDSDVRVLDSLIDMYRNCGKMDIALYIFDGLLVRNVNLWCRVIMGCVDSGWREKALRLFADMISDGLEPNPSLIISVMRACDCVEEGKGIHGQSIKLGLLRSMEVNLNPEFADMYRRFSASGEAQKLDESH</sequence>
<evidence type="ECO:0000313" key="5">
    <source>
        <dbReference type="Proteomes" id="UP000017836"/>
    </source>
</evidence>
<evidence type="ECO:0000256" key="3">
    <source>
        <dbReference type="SAM" id="MobiDB-lite"/>
    </source>
</evidence>
<dbReference type="GO" id="GO:0009451">
    <property type="term" value="P:RNA modification"/>
    <property type="evidence" value="ECO:0000318"/>
    <property type="project" value="GO_Central"/>
</dbReference>
<evidence type="ECO:0000313" key="4">
    <source>
        <dbReference type="EMBL" id="ERN16915.1"/>
    </source>
</evidence>
<dbReference type="InterPro" id="IPR002885">
    <property type="entry name" value="PPR_rpt"/>
</dbReference>
<dbReference type="PANTHER" id="PTHR24015:SF548">
    <property type="entry name" value="OS08G0340900 PROTEIN"/>
    <property type="match status" value="1"/>
</dbReference>
<dbReference type="eggNOG" id="KOG4197">
    <property type="taxonomic scope" value="Eukaryota"/>
</dbReference>
<feature type="repeat" description="PPR" evidence="2">
    <location>
        <begin position="188"/>
        <end position="222"/>
    </location>
</feature>
<evidence type="ECO:0000256" key="2">
    <source>
        <dbReference type="PROSITE-ProRule" id="PRU00708"/>
    </source>
</evidence>
<dbReference type="PROSITE" id="PS51375">
    <property type="entry name" value="PPR"/>
    <property type="match status" value="5"/>
</dbReference>
<dbReference type="InterPro" id="IPR046960">
    <property type="entry name" value="PPR_At4g14850-like_plant"/>
</dbReference>
<feature type="repeat" description="PPR" evidence="2">
    <location>
        <begin position="153"/>
        <end position="187"/>
    </location>
</feature>
<dbReference type="Pfam" id="PF01535">
    <property type="entry name" value="PPR"/>
    <property type="match status" value="3"/>
</dbReference>
<organism evidence="4 5">
    <name type="scientific">Amborella trichopoda</name>
    <dbReference type="NCBI Taxonomy" id="13333"/>
    <lineage>
        <taxon>Eukaryota</taxon>
        <taxon>Viridiplantae</taxon>
        <taxon>Streptophyta</taxon>
        <taxon>Embryophyta</taxon>
        <taxon>Tracheophyta</taxon>
        <taxon>Spermatophyta</taxon>
        <taxon>Magnoliopsida</taxon>
        <taxon>Amborellales</taxon>
        <taxon>Amborellaceae</taxon>
        <taxon>Amborella</taxon>
    </lineage>
</organism>
<feature type="repeat" description="PPR" evidence="2">
    <location>
        <begin position="358"/>
        <end position="392"/>
    </location>
</feature>
<proteinExistence type="predicted"/>
<feature type="repeat" description="PPR" evidence="2">
    <location>
        <begin position="223"/>
        <end position="257"/>
    </location>
</feature>
<protein>
    <recommendedName>
        <fullName evidence="6">Pentacotripeptide-repeat region of PRORP domain-containing protein</fullName>
    </recommendedName>
</protein>
<feature type="repeat" description="PPR" evidence="2">
    <location>
        <begin position="122"/>
        <end position="152"/>
    </location>
</feature>
<dbReference type="PANTHER" id="PTHR24015">
    <property type="entry name" value="OS07G0578800 PROTEIN-RELATED"/>
    <property type="match status" value="1"/>
</dbReference>
<evidence type="ECO:0000256" key="1">
    <source>
        <dbReference type="ARBA" id="ARBA00022737"/>
    </source>
</evidence>
<feature type="compositionally biased region" description="Low complexity" evidence="3">
    <location>
        <begin position="28"/>
        <end position="39"/>
    </location>
</feature>
<dbReference type="Gene3D" id="1.25.40.10">
    <property type="entry name" value="Tetratricopeptide repeat domain"/>
    <property type="match status" value="3"/>
</dbReference>
<dbReference type="AlphaFoldDB" id="U5D3U3"/>
<evidence type="ECO:0008006" key="6">
    <source>
        <dbReference type="Google" id="ProtNLM"/>
    </source>
</evidence>
<name>U5D3U3_AMBTC</name>
<dbReference type="Gramene" id="ERN16915">
    <property type="protein sequence ID" value="ERN16915"/>
    <property type="gene ID" value="AMTR_s00057p00172690"/>
</dbReference>
<feature type="region of interest" description="Disordered" evidence="3">
    <location>
        <begin position="1"/>
        <end position="61"/>
    </location>
</feature>
<gene>
    <name evidence="4" type="ORF">AMTR_s00057p00172690</name>
</gene>
<keyword evidence="5" id="KW-1185">Reference proteome</keyword>
<dbReference type="HOGENOM" id="CLU_002706_15_10_1"/>
<dbReference type="SUPFAM" id="SSF48452">
    <property type="entry name" value="TPR-like"/>
    <property type="match status" value="1"/>
</dbReference>
<dbReference type="NCBIfam" id="TIGR00756">
    <property type="entry name" value="PPR"/>
    <property type="match status" value="4"/>
</dbReference>
<dbReference type="Pfam" id="PF13041">
    <property type="entry name" value="PPR_2"/>
    <property type="match status" value="1"/>
</dbReference>
<keyword evidence="1" id="KW-0677">Repeat</keyword>
<accession>U5D3U3</accession>
<feature type="compositionally biased region" description="Pro residues" evidence="3">
    <location>
        <begin position="17"/>
        <end position="27"/>
    </location>
</feature>
<dbReference type="GO" id="GO:0003723">
    <property type="term" value="F:RNA binding"/>
    <property type="evidence" value="ECO:0000318"/>
    <property type="project" value="GO_Central"/>
</dbReference>
<dbReference type="FunFam" id="1.25.40.10:FF:000196">
    <property type="entry name" value="Pentatricopeptide repeat-containing protein At4g14850"/>
    <property type="match status" value="1"/>
</dbReference>
<reference evidence="5" key="1">
    <citation type="journal article" date="2013" name="Science">
        <title>The Amborella genome and the evolution of flowering plants.</title>
        <authorList>
            <consortium name="Amborella Genome Project"/>
        </authorList>
    </citation>
    <scope>NUCLEOTIDE SEQUENCE [LARGE SCALE GENOMIC DNA]</scope>
</reference>
<dbReference type="OMA" id="ACTAMIE"/>
<dbReference type="InterPro" id="IPR011990">
    <property type="entry name" value="TPR-like_helical_dom_sf"/>
</dbReference>
<dbReference type="Proteomes" id="UP000017836">
    <property type="component" value="Unassembled WGS sequence"/>
</dbReference>
<dbReference type="EMBL" id="KI392405">
    <property type="protein sequence ID" value="ERN16915.1"/>
    <property type="molecule type" value="Genomic_DNA"/>
</dbReference>